<keyword evidence="6" id="KW-0406">Ion transport</keyword>
<sequence>MSDHQQGNNERNNNPENGRVDALNQGTTTFICSALVLVCVFSVLLDPLFFYLPLINESKKCIGLDKKLWTTALVLRSVTDFFHLMHTCFRIRTRYKEEEPPKTFKESWKRFWPYFLFLIDILVILPVPQVGLPIILSEMRSKKRSSNKVKFLNSVLLFQYGPRILQIYLSWKKLIRSDESVDETLWVKAILNFFLYILAGHVLGAFWYFFSSQRLAACWHIACKNHSGCVESSFNCDHSFGNLSFISDICPINPPNSTTFDFGIFGESLQSGDLESQDFPQKLFFSFWWGMRNLCSFGSNLQTSDYIWENCFSLCISIFGLLLFIYFLGNLQIYMQRRATKSIIKRDEKKGHKVGGKYEEEKKALEEKKEALEEMKEALEKMKKALEEMIRKHEEENKALEEMKVVKSSKRRKKQEANIALWLSKEKVPTEMKSDIIKFIHDRFDEDEDVNVENLIPDLPLDLQSNVKCHVCLNLLKNLNIIKKNDLTKHQQLLLNICNSLKPVFYNEQSYIVKEGDPIDAVFLITDGIAWAYPNSNNGEGKHAERLVKGHFFGEELLELLWNPSSVDVYNLSKLPVSSKTLKTHTKVEAFALMANDLKDIDY</sequence>
<feature type="transmembrane region" description="Helical" evidence="11">
    <location>
        <begin position="189"/>
        <end position="210"/>
    </location>
</feature>
<keyword evidence="4 11" id="KW-0812">Transmembrane</keyword>
<dbReference type="InterPro" id="IPR005821">
    <property type="entry name" value="Ion_trans_dom"/>
</dbReference>
<reference evidence="13 14" key="1">
    <citation type="journal article" date="2023" name="G3 (Bethesda)">
        <title>A haplotype-resolved chromosome-scale genome for Quercus rubra L. provides insights into the genetics of adaptive traits for red oak species.</title>
        <authorList>
            <person name="Kapoor B."/>
            <person name="Jenkins J."/>
            <person name="Schmutz J."/>
            <person name="Zhebentyayeva T."/>
            <person name="Kuelheim C."/>
            <person name="Coggeshall M."/>
            <person name="Heim C."/>
            <person name="Lasky J.R."/>
            <person name="Leites L."/>
            <person name="Islam-Faridi N."/>
            <person name="Romero-Severson J."/>
            <person name="DeLeo V.L."/>
            <person name="Lucas S.M."/>
            <person name="Lazic D."/>
            <person name="Gailing O."/>
            <person name="Carlson J."/>
            <person name="Staton M."/>
        </authorList>
    </citation>
    <scope>NUCLEOTIDE SEQUENCE [LARGE SCALE GENOMIC DNA]</scope>
    <source>
        <strain evidence="13">Pseudo-F2</strain>
    </source>
</reference>
<dbReference type="GO" id="GO:0005216">
    <property type="term" value="F:monoatomic ion channel activity"/>
    <property type="evidence" value="ECO:0007669"/>
    <property type="project" value="InterPro"/>
</dbReference>
<feature type="coiled-coil region" evidence="10">
    <location>
        <begin position="355"/>
        <end position="410"/>
    </location>
</feature>
<comment type="caution">
    <text evidence="13">The sequence shown here is derived from an EMBL/GenBank/DDBJ whole genome shotgun (WGS) entry which is preliminary data.</text>
</comment>
<dbReference type="CDD" id="cd00038">
    <property type="entry name" value="CAP_ED"/>
    <property type="match status" value="1"/>
</dbReference>
<evidence type="ECO:0000256" key="6">
    <source>
        <dbReference type="ARBA" id="ARBA00023065"/>
    </source>
</evidence>
<dbReference type="EMBL" id="JAXUIC010000011">
    <property type="protein sequence ID" value="KAK4564790.1"/>
    <property type="molecule type" value="Genomic_DNA"/>
</dbReference>
<dbReference type="Gene3D" id="1.10.287.70">
    <property type="match status" value="1"/>
</dbReference>
<feature type="transmembrane region" description="Helical" evidence="11">
    <location>
        <begin position="28"/>
        <end position="52"/>
    </location>
</feature>
<dbReference type="InterPro" id="IPR014710">
    <property type="entry name" value="RmlC-like_jellyroll"/>
</dbReference>
<dbReference type="PROSITE" id="PS50042">
    <property type="entry name" value="CNMP_BINDING_3"/>
    <property type="match status" value="1"/>
</dbReference>
<dbReference type="Gene3D" id="2.60.120.10">
    <property type="entry name" value="Jelly Rolls"/>
    <property type="match status" value="1"/>
</dbReference>
<dbReference type="InterPro" id="IPR018490">
    <property type="entry name" value="cNMP-bd_dom_sf"/>
</dbReference>
<evidence type="ECO:0000256" key="2">
    <source>
        <dbReference type="ARBA" id="ARBA00010486"/>
    </source>
</evidence>
<evidence type="ECO:0000256" key="7">
    <source>
        <dbReference type="ARBA" id="ARBA00023136"/>
    </source>
</evidence>
<keyword evidence="8" id="KW-1071">Ligand-gated ion channel</keyword>
<evidence type="ECO:0000256" key="9">
    <source>
        <dbReference type="ARBA" id="ARBA00023303"/>
    </source>
</evidence>
<evidence type="ECO:0000256" key="4">
    <source>
        <dbReference type="ARBA" id="ARBA00022692"/>
    </source>
</evidence>
<dbReference type="Pfam" id="PF00520">
    <property type="entry name" value="Ion_trans"/>
    <property type="match status" value="1"/>
</dbReference>
<evidence type="ECO:0000259" key="12">
    <source>
        <dbReference type="PROSITE" id="PS50042"/>
    </source>
</evidence>
<dbReference type="Proteomes" id="UP001324115">
    <property type="component" value="Unassembled WGS sequence"/>
</dbReference>
<dbReference type="SUPFAM" id="SSF81324">
    <property type="entry name" value="Voltage-gated potassium channels"/>
    <property type="match status" value="1"/>
</dbReference>
<dbReference type="GO" id="GO:0016020">
    <property type="term" value="C:membrane"/>
    <property type="evidence" value="ECO:0007669"/>
    <property type="project" value="UniProtKB-SubCell"/>
</dbReference>
<keyword evidence="10" id="KW-0175">Coiled coil</keyword>
<evidence type="ECO:0000313" key="13">
    <source>
        <dbReference type="EMBL" id="KAK4564789.1"/>
    </source>
</evidence>
<evidence type="ECO:0000256" key="1">
    <source>
        <dbReference type="ARBA" id="ARBA00004141"/>
    </source>
</evidence>
<keyword evidence="3" id="KW-0813">Transport</keyword>
<comment type="similarity">
    <text evidence="2">Belongs to the cyclic nucleotide-gated cation channel (TC 1.A.1.5) family.</text>
</comment>
<protein>
    <recommendedName>
        <fullName evidence="12">Cyclic nucleotide-binding domain-containing protein</fullName>
    </recommendedName>
</protein>
<evidence type="ECO:0000256" key="5">
    <source>
        <dbReference type="ARBA" id="ARBA00022989"/>
    </source>
</evidence>
<proteinExistence type="inferred from homology"/>
<comment type="subcellular location">
    <subcellularLocation>
        <location evidence="1">Membrane</location>
        <topology evidence="1">Multi-pass membrane protein</topology>
    </subcellularLocation>
</comment>
<keyword evidence="7 11" id="KW-0472">Membrane</keyword>
<dbReference type="SUPFAM" id="SSF51206">
    <property type="entry name" value="cAMP-binding domain-like"/>
    <property type="match status" value="1"/>
</dbReference>
<accession>A0AAN7E915</accession>
<dbReference type="PANTHER" id="PTHR45651:SF68">
    <property type="entry name" value="ION TRANSPORT DOMAIN-CONTAINING PROTEIN"/>
    <property type="match status" value="1"/>
</dbReference>
<feature type="transmembrane region" description="Helical" evidence="11">
    <location>
        <begin position="307"/>
        <end position="328"/>
    </location>
</feature>
<keyword evidence="14" id="KW-1185">Reference proteome</keyword>
<keyword evidence="5 11" id="KW-1133">Transmembrane helix</keyword>
<dbReference type="InterPro" id="IPR000595">
    <property type="entry name" value="cNMP-bd_dom"/>
</dbReference>
<dbReference type="PANTHER" id="PTHR45651">
    <property type="entry name" value="CYCLIC NUCLEOTIDE-GATED ION CHANNEL 15-RELATED-RELATED"/>
    <property type="match status" value="1"/>
</dbReference>
<feature type="domain" description="Cyclic nucleotide-binding" evidence="12">
    <location>
        <begin position="491"/>
        <end position="569"/>
    </location>
</feature>
<evidence type="ECO:0000256" key="11">
    <source>
        <dbReference type="SAM" id="Phobius"/>
    </source>
</evidence>
<dbReference type="EMBL" id="JAXUIC010000011">
    <property type="protein sequence ID" value="KAK4564789.1"/>
    <property type="molecule type" value="Genomic_DNA"/>
</dbReference>
<evidence type="ECO:0000256" key="3">
    <source>
        <dbReference type="ARBA" id="ARBA00022448"/>
    </source>
</evidence>
<dbReference type="AlphaFoldDB" id="A0AAN7E915"/>
<evidence type="ECO:0000313" key="14">
    <source>
        <dbReference type="Proteomes" id="UP001324115"/>
    </source>
</evidence>
<evidence type="ECO:0000256" key="10">
    <source>
        <dbReference type="SAM" id="Coils"/>
    </source>
</evidence>
<feature type="transmembrane region" description="Helical" evidence="11">
    <location>
        <begin position="112"/>
        <end position="137"/>
    </location>
</feature>
<gene>
    <name evidence="13" type="ORF">RGQ29_006739</name>
</gene>
<keyword evidence="9" id="KW-0407">Ion channel</keyword>
<organism evidence="13 14">
    <name type="scientific">Quercus rubra</name>
    <name type="common">Northern red oak</name>
    <name type="synonym">Quercus borealis</name>
    <dbReference type="NCBI Taxonomy" id="3512"/>
    <lineage>
        <taxon>Eukaryota</taxon>
        <taxon>Viridiplantae</taxon>
        <taxon>Streptophyta</taxon>
        <taxon>Embryophyta</taxon>
        <taxon>Tracheophyta</taxon>
        <taxon>Spermatophyta</taxon>
        <taxon>Magnoliopsida</taxon>
        <taxon>eudicotyledons</taxon>
        <taxon>Gunneridae</taxon>
        <taxon>Pentapetalae</taxon>
        <taxon>rosids</taxon>
        <taxon>fabids</taxon>
        <taxon>Fagales</taxon>
        <taxon>Fagaceae</taxon>
        <taxon>Quercus</taxon>
    </lineage>
</organism>
<name>A0AAN7E915_QUERU</name>
<evidence type="ECO:0000256" key="8">
    <source>
        <dbReference type="ARBA" id="ARBA00023286"/>
    </source>
</evidence>